<protein>
    <submittedName>
        <fullName evidence="2">Uncharacterized protein</fullName>
    </submittedName>
</protein>
<feature type="compositionally biased region" description="Basic and acidic residues" evidence="1">
    <location>
        <begin position="1"/>
        <end position="12"/>
    </location>
</feature>
<proteinExistence type="predicted"/>
<feature type="region of interest" description="Disordered" evidence="1">
    <location>
        <begin position="1"/>
        <end position="89"/>
    </location>
</feature>
<evidence type="ECO:0000313" key="2">
    <source>
        <dbReference type="EMBL" id="CAL1410855.1"/>
    </source>
</evidence>
<sequence>MCRIWKEEKEAGTLKLQGGATGGGGRSDQRRQERDGGATGGGRRDVRRRQERDGGAAAGGGRDVRRRHGRDGGAAANEEGQPSAVKRRP</sequence>
<reference evidence="2 3" key="1">
    <citation type="submission" date="2024-04" db="EMBL/GenBank/DDBJ databases">
        <authorList>
            <person name="Fracassetti M."/>
        </authorList>
    </citation>
    <scope>NUCLEOTIDE SEQUENCE [LARGE SCALE GENOMIC DNA]</scope>
</reference>
<evidence type="ECO:0000256" key="1">
    <source>
        <dbReference type="SAM" id="MobiDB-lite"/>
    </source>
</evidence>
<organism evidence="2 3">
    <name type="scientific">Linum trigynum</name>
    <dbReference type="NCBI Taxonomy" id="586398"/>
    <lineage>
        <taxon>Eukaryota</taxon>
        <taxon>Viridiplantae</taxon>
        <taxon>Streptophyta</taxon>
        <taxon>Embryophyta</taxon>
        <taxon>Tracheophyta</taxon>
        <taxon>Spermatophyta</taxon>
        <taxon>Magnoliopsida</taxon>
        <taxon>eudicotyledons</taxon>
        <taxon>Gunneridae</taxon>
        <taxon>Pentapetalae</taxon>
        <taxon>rosids</taxon>
        <taxon>fabids</taxon>
        <taxon>Malpighiales</taxon>
        <taxon>Linaceae</taxon>
        <taxon>Linum</taxon>
    </lineage>
</organism>
<gene>
    <name evidence="2" type="ORF">LTRI10_LOCUS50243</name>
</gene>
<dbReference type="EMBL" id="OZ034822">
    <property type="protein sequence ID" value="CAL1410855.1"/>
    <property type="molecule type" value="Genomic_DNA"/>
</dbReference>
<dbReference type="AlphaFoldDB" id="A0AAV2GN12"/>
<keyword evidence="3" id="KW-1185">Reference proteome</keyword>
<evidence type="ECO:0000313" key="3">
    <source>
        <dbReference type="Proteomes" id="UP001497516"/>
    </source>
</evidence>
<feature type="compositionally biased region" description="Basic and acidic residues" evidence="1">
    <location>
        <begin position="27"/>
        <end position="54"/>
    </location>
</feature>
<dbReference type="Proteomes" id="UP001497516">
    <property type="component" value="Chromosome 9"/>
</dbReference>
<accession>A0AAV2GN12</accession>
<name>A0AAV2GN12_9ROSI</name>